<reference evidence="1 2" key="1">
    <citation type="submission" date="2023-07" db="EMBL/GenBank/DDBJ databases">
        <title>Sequencing the genomes of 1000 actinobacteria strains.</title>
        <authorList>
            <person name="Klenk H.-P."/>
        </authorList>
    </citation>
    <scope>NUCLEOTIDE SEQUENCE [LARGE SCALE GENOMIC DNA]</scope>
    <source>
        <strain evidence="1 2">DSM 44710</strain>
    </source>
</reference>
<sequence>MLTDPDSPRTGWTLSTCVAGAESAEAAHRAGAPCSPRCAGDGCPIPQGLRSGALLAASLIIDTHAAGIDCDENCGGDDACDRLDEALALMVAEQELYRVLDV</sequence>
<evidence type="ECO:0000313" key="1">
    <source>
        <dbReference type="EMBL" id="MDP9792936.1"/>
    </source>
</evidence>
<comment type="caution">
    <text evidence="1">The sequence shown here is derived from an EMBL/GenBank/DDBJ whole genome shotgun (WGS) entry which is preliminary data.</text>
</comment>
<protein>
    <submittedName>
        <fullName evidence="1">Uncharacterized protein</fullName>
    </submittedName>
</protein>
<dbReference type="Proteomes" id="UP001240984">
    <property type="component" value="Unassembled WGS sequence"/>
</dbReference>
<evidence type="ECO:0000313" key="2">
    <source>
        <dbReference type="Proteomes" id="UP001240984"/>
    </source>
</evidence>
<name>A0ABT9MPE9_9ACTN</name>
<keyword evidence="2" id="KW-1185">Reference proteome</keyword>
<organism evidence="1 2">
    <name type="scientific">Catenuloplanes nepalensis</name>
    <dbReference type="NCBI Taxonomy" id="587533"/>
    <lineage>
        <taxon>Bacteria</taxon>
        <taxon>Bacillati</taxon>
        <taxon>Actinomycetota</taxon>
        <taxon>Actinomycetes</taxon>
        <taxon>Micromonosporales</taxon>
        <taxon>Micromonosporaceae</taxon>
        <taxon>Catenuloplanes</taxon>
    </lineage>
</organism>
<proteinExistence type="predicted"/>
<gene>
    <name evidence="1" type="ORF">J2S43_001448</name>
</gene>
<dbReference type="RefSeq" id="WP_306827822.1">
    <property type="nucleotide sequence ID" value="NZ_JAUSRA010000001.1"/>
</dbReference>
<accession>A0ABT9MPE9</accession>
<dbReference type="EMBL" id="JAUSRA010000001">
    <property type="protein sequence ID" value="MDP9792936.1"/>
    <property type="molecule type" value="Genomic_DNA"/>
</dbReference>